<name>A0ABR2M3Q2_9ASPA</name>
<evidence type="ECO:0000313" key="3">
    <source>
        <dbReference type="Proteomes" id="UP001412067"/>
    </source>
</evidence>
<protein>
    <submittedName>
        <fullName evidence="2">Uncharacterized protein</fullName>
    </submittedName>
</protein>
<feature type="compositionally biased region" description="Basic and acidic residues" evidence="1">
    <location>
        <begin position="43"/>
        <end position="53"/>
    </location>
</feature>
<comment type="caution">
    <text evidence="2">The sequence shown here is derived from an EMBL/GenBank/DDBJ whole genome shotgun (WGS) entry which is preliminary data.</text>
</comment>
<gene>
    <name evidence="2" type="ORF">KSP40_PGU022727</name>
</gene>
<evidence type="ECO:0000256" key="1">
    <source>
        <dbReference type="SAM" id="MobiDB-lite"/>
    </source>
</evidence>
<sequence length="100" mass="10502">MGGCATKPKVLKDEADVPQPAEDPNVVASEPVNAETADEEKIEESHAGDEAHGQKSLGNLISDNEFKEENASPEAVVSEKKSDEETVKSSPPPAGSNSDE</sequence>
<evidence type="ECO:0000313" key="2">
    <source>
        <dbReference type="EMBL" id="KAK8958727.1"/>
    </source>
</evidence>
<reference evidence="2 3" key="1">
    <citation type="journal article" date="2022" name="Nat. Plants">
        <title>Genomes of leafy and leafless Platanthera orchids illuminate the evolution of mycoheterotrophy.</title>
        <authorList>
            <person name="Li M.H."/>
            <person name="Liu K.W."/>
            <person name="Li Z."/>
            <person name="Lu H.C."/>
            <person name="Ye Q.L."/>
            <person name="Zhang D."/>
            <person name="Wang J.Y."/>
            <person name="Li Y.F."/>
            <person name="Zhong Z.M."/>
            <person name="Liu X."/>
            <person name="Yu X."/>
            <person name="Liu D.K."/>
            <person name="Tu X.D."/>
            <person name="Liu B."/>
            <person name="Hao Y."/>
            <person name="Liao X.Y."/>
            <person name="Jiang Y.T."/>
            <person name="Sun W.H."/>
            <person name="Chen J."/>
            <person name="Chen Y.Q."/>
            <person name="Ai Y."/>
            <person name="Zhai J.W."/>
            <person name="Wu S.S."/>
            <person name="Zhou Z."/>
            <person name="Hsiao Y.Y."/>
            <person name="Wu W.L."/>
            <person name="Chen Y.Y."/>
            <person name="Lin Y.F."/>
            <person name="Hsu J.L."/>
            <person name="Li C.Y."/>
            <person name="Wang Z.W."/>
            <person name="Zhao X."/>
            <person name="Zhong W.Y."/>
            <person name="Ma X.K."/>
            <person name="Ma L."/>
            <person name="Huang J."/>
            <person name="Chen G.Z."/>
            <person name="Huang M.Z."/>
            <person name="Huang L."/>
            <person name="Peng D.H."/>
            <person name="Luo Y.B."/>
            <person name="Zou S.Q."/>
            <person name="Chen S.P."/>
            <person name="Lan S."/>
            <person name="Tsai W.C."/>
            <person name="Van de Peer Y."/>
            <person name="Liu Z.J."/>
        </authorList>
    </citation>
    <scope>NUCLEOTIDE SEQUENCE [LARGE SCALE GENOMIC DNA]</scope>
    <source>
        <strain evidence="2">Lor288</strain>
    </source>
</reference>
<dbReference type="Proteomes" id="UP001412067">
    <property type="component" value="Unassembled WGS sequence"/>
</dbReference>
<feature type="region of interest" description="Disordered" evidence="1">
    <location>
        <begin position="1"/>
        <end position="100"/>
    </location>
</feature>
<proteinExistence type="predicted"/>
<dbReference type="EMBL" id="JBBWWR010000012">
    <property type="protein sequence ID" value="KAK8958727.1"/>
    <property type="molecule type" value="Genomic_DNA"/>
</dbReference>
<accession>A0ABR2M3Q2</accession>
<keyword evidence="3" id="KW-1185">Reference proteome</keyword>
<organism evidence="2 3">
    <name type="scientific">Platanthera guangdongensis</name>
    <dbReference type="NCBI Taxonomy" id="2320717"/>
    <lineage>
        <taxon>Eukaryota</taxon>
        <taxon>Viridiplantae</taxon>
        <taxon>Streptophyta</taxon>
        <taxon>Embryophyta</taxon>
        <taxon>Tracheophyta</taxon>
        <taxon>Spermatophyta</taxon>
        <taxon>Magnoliopsida</taxon>
        <taxon>Liliopsida</taxon>
        <taxon>Asparagales</taxon>
        <taxon>Orchidaceae</taxon>
        <taxon>Orchidoideae</taxon>
        <taxon>Orchideae</taxon>
        <taxon>Orchidinae</taxon>
        <taxon>Platanthera</taxon>
    </lineage>
</organism>
<feature type="compositionally biased region" description="Basic and acidic residues" evidence="1">
    <location>
        <begin position="77"/>
        <end position="87"/>
    </location>
</feature>